<dbReference type="GO" id="GO:0006508">
    <property type="term" value="P:proteolysis"/>
    <property type="evidence" value="ECO:0007669"/>
    <property type="project" value="UniProtKB-KW"/>
</dbReference>
<dbReference type="SUPFAM" id="SSF52949">
    <property type="entry name" value="Macro domain-like"/>
    <property type="match status" value="1"/>
</dbReference>
<dbReference type="OrthoDB" id="9809354at2"/>
<dbReference type="InterPro" id="IPR023042">
    <property type="entry name" value="Peptidase_M17_leu_NH2_pept"/>
</dbReference>
<dbReference type="Pfam" id="PF02789">
    <property type="entry name" value="Peptidase_M17_N"/>
    <property type="match status" value="1"/>
</dbReference>
<feature type="binding site" evidence="8">
    <location>
        <position position="350"/>
    </location>
    <ligand>
        <name>Mn(2+)</name>
        <dbReference type="ChEBI" id="CHEBI:29035"/>
        <label>1</label>
    </ligand>
</feature>
<evidence type="ECO:0000256" key="4">
    <source>
        <dbReference type="ARBA" id="ARBA00022438"/>
    </source>
</evidence>
<comment type="similarity">
    <text evidence="3 8">Belongs to the peptidase M17 family.</text>
</comment>
<evidence type="ECO:0000256" key="1">
    <source>
        <dbReference type="ARBA" id="ARBA00000135"/>
    </source>
</evidence>
<evidence type="ECO:0000313" key="11">
    <source>
        <dbReference type="Proteomes" id="UP000307768"/>
    </source>
</evidence>
<dbReference type="PANTHER" id="PTHR11963">
    <property type="entry name" value="LEUCINE AMINOPEPTIDASE-RELATED"/>
    <property type="match status" value="1"/>
</dbReference>
<dbReference type="GO" id="GO:0070006">
    <property type="term" value="F:metalloaminopeptidase activity"/>
    <property type="evidence" value="ECO:0007669"/>
    <property type="project" value="InterPro"/>
</dbReference>
<comment type="caution">
    <text evidence="10">The sequence shown here is derived from an EMBL/GenBank/DDBJ whole genome shotgun (WGS) entry which is preliminary data.</text>
</comment>
<feature type="binding site" evidence="8">
    <location>
        <position position="273"/>
    </location>
    <ligand>
        <name>Mn(2+)</name>
        <dbReference type="ChEBI" id="CHEBI:29035"/>
        <label>1</label>
    </ligand>
</feature>
<keyword evidence="4 8" id="KW-0031">Aminopeptidase</keyword>
<dbReference type="EMBL" id="VDFQ02000002">
    <property type="protein sequence ID" value="KAA1423544.1"/>
    <property type="molecule type" value="Genomic_DNA"/>
</dbReference>
<proteinExistence type="inferred from homology"/>
<dbReference type="PRINTS" id="PR00481">
    <property type="entry name" value="LAMNOPPTDASE"/>
</dbReference>
<comment type="subcellular location">
    <subcellularLocation>
        <location evidence="8">Cytoplasm</location>
    </subcellularLocation>
</comment>
<keyword evidence="5 8" id="KW-0645">Protease</keyword>
<dbReference type="PANTHER" id="PTHR11963:SF23">
    <property type="entry name" value="CYTOSOL AMINOPEPTIDASE"/>
    <property type="match status" value="1"/>
</dbReference>
<comment type="function">
    <text evidence="7 8">Presumably involved in the processing and regular turnover of intracellular proteins. Catalyzes the removal of unsubstituted N-terminal amino acids from various peptides.</text>
</comment>
<feature type="domain" description="Cytosol aminopeptidase" evidence="9">
    <location>
        <begin position="348"/>
        <end position="355"/>
    </location>
</feature>
<gene>
    <name evidence="8" type="primary">pepA</name>
    <name evidence="10" type="ORF">FE697_008070</name>
</gene>
<feature type="binding site" evidence="8">
    <location>
        <position position="352"/>
    </location>
    <ligand>
        <name>Mn(2+)</name>
        <dbReference type="ChEBI" id="CHEBI:29035"/>
        <label>2</label>
    </ligand>
</feature>
<dbReference type="GO" id="GO:0005737">
    <property type="term" value="C:cytoplasm"/>
    <property type="evidence" value="ECO:0007669"/>
    <property type="project" value="UniProtKB-SubCell"/>
</dbReference>
<keyword evidence="8" id="KW-0479">Metal-binding</keyword>
<dbReference type="PROSITE" id="PS00631">
    <property type="entry name" value="CYTOSOL_AP"/>
    <property type="match status" value="1"/>
</dbReference>
<dbReference type="NCBIfam" id="NF002073">
    <property type="entry name" value="PRK00913.1-2"/>
    <property type="match status" value="1"/>
</dbReference>
<keyword evidence="6 8" id="KW-0378">Hydrolase</keyword>
<dbReference type="InterPro" id="IPR011356">
    <property type="entry name" value="Leucine_aapep/pepB"/>
</dbReference>
<dbReference type="Proteomes" id="UP000307768">
    <property type="component" value="Unassembled WGS sequence"/>
</dbReference>
<name>A0A5Q6RZT5_9ACTN</name>
<reference evidence="10 11" key="1">
    <citation type="submission" date="2019-09" db="EMBL/GenBank/DDBJ databases">
        <title>Mumia zhuanghuii sp. nov. isolated from the intestinal contents of plateau pika (Ochotona curzoniae) in the Qinghai-Tibet plateau of China.</title>
        <authorList>
            <person name="Tian Z."/>
        </authorList>
    </citation>
    <scope>NUCLEOTIDE SEQUENCE [LARGE SCALE GENOMIC DNA]</scope>
    <source>
        <strain evidence="11">350</strain>
    </source>
</reference>
<feature type="binding site" evidence="8">
    <location>
        <position position="268"/>
    </location>
    <ligand>
        <name>Mn(2+)</name>
        <dbReference type="ChEBI" id="CHEBI:29035"/>
        <label>2</label>
    </ligand>
</feature>
<dbReference type="EC" id="3.4.11.10" evidence="8"/>
<feature type="active site" evidence="8">
    <location>
        <position position="280"/>
    </location>
</feature>
<evidence type="ECO:0000256" key="3">
    <source>
        <dbReference type="ARBA" id="ARBA00009528"/>
    </source>
</evidence>
<comment type="catalytic activity">
    <reaction evidence="2 8">
        <text>Release of an N-terminal amino acid, preferentially leucine, but not glutamic or aspartic acids.</text>
        <dbReference type="EC" id="3.4.11.10"/>
    </reaction>
</comment>
<dbReference type="InterPro" id="IPR008283">
    <property type="entry name" value="Peptidase_M17_N"/>
</dbReference>
<evidence type="ECO:0000256" key="2">
    <source>
        <dbReference type="ARBA" id="ARBA00000967"/>
    </source>
</evidence>
<dbReference type="Pfam" id="PF00883">
    <property type="entry name" value="Peptidase_M17"/>
    <property type="match status" value="1"/>
</dbReference>
<evidence type="ECO:0000256" key="5">
    <source>
        <dbReference type="ARBA" id="ARBA00022670"/>
    </source>
</evidence>
<keyword evidence="8" id="KW-0963">Cytoplasm</keyword>
<evidence type="ECO:0000256" key="7">
    <source>
        <dbReference type="ARBA" id="ARBA00049972"/>
    </source>
</evidence>
<feature type="binding site" evidence="8">
    <location>
        <position position="352"/>
    </location>
    <ligand>
        <name>Mn(2+)</name>
        <dbReference type="ChEBI" id="CHEBI:29035"/>
        <label>1</label>
    </ligand>
</feature>
<dbReference type="InterPro" id="IPR043472">
    <property type="entry name" value="Macro_dom-like"/>
</dbReference>
<accession>A0A5Q6RZT5</accession>
<feature type="binding site" evidence="8">
    <location>
        <position position="291"/>
    </location>
    <ligand>
        <name>Mn(2+)</name>
        <dbReference type="ChEBI" id="CHEBI:29035"/>
        <label>2</label>
    </ligand>
</feature>
<sequence>MAPKTAEPAFTLSSASPTTTRADVVVIGVGRDLKAIEPADGVSKAFGRSFRPTLTALGFKGKKGDVAVLPSGGAIKAAVVVAVGLDAEPTTTDLRKAAAKAIKAVHNASTVAYALPTADADAVRAVAEGVKLGAYRFDRYRTTDDAKQAAEDRPNGIVILTRLSRDTSALAALEAAQTTSTAVNRVRDWVNTGPGDLTPAAFADSVSEIAKADGATGVKVTVWDEARLAKEECGGILGVGQGSANPPRMVQVTYKPKKPAAHLALVGKGITFDSGGLSLKPGASMMTMKCDMAGAASVVAATLAIAALELPIQVTCIASMAENMPSGTAMRPGDVIAIRGGTTVEVHNTDAEGRLVLADGLVVAVEAKPDVVIDVATLTGAAMVALGDRTAAVLGNDEVLRQQILDAAEVAGESFWPLPITEEVTARVTSSDIADVRQHNPKPAGGALFAAAFLQKFVGDTTWAHLDIAGPAFNDAGAYDEVPKGGTGMSVRTLIGVAEQLGRRVG</sequence>
<comment type="catalytic activity">
    <reaction evidence="1 8">
        <text>Release of an N-terminal amino acid, Xaa-|-Yaa-, in which Xaa is preferably Leu, but may be other amino acids including Pro although not Arg or Lys, and Yaa may be Pro. Amino acid amides and methyl esters are also readily hydrolyzed, but rates on arylamides are exceedingly low.</text>
        <dbReference type="EC" id="3.4.11.1"/>
    </reaction>
</comment>
<feature type="binding site" evidence="8">
    <location>
        <position position="273"/>
    </location>
    <ligand>
        <name>Mn(2+)</name>
        <dbReference type="ChEBI" id="CHEBI:29035"/>
        <label>2</label>
    </ligand>
</feature>
<organism evidence="10 11">
    <name type="scientific">Mumia zhuanghuii</name>
    <dbReference type="NCBI Taxonomy" id="2585211"/>
    <lineage>
        <taxon>Bacteria</taxon>
        <taxon>Bacillati</taxon>
        <taxon>Actinomycetota</taxon>
        <taxon>Actinomycetes</taxon>
        <taxon>Propionibacteriales</taxon>
        <taxon>Nocardioidaceae</taxon>
        <taxon>Mumia</taxon>
    </lineage>
</organism>
<dbReference type="EC" id="3.4.11.1" evidence="8"/>
<evidence type="ECO:0000256" key="6">
    <source>
        <dbReference type="ARBA" id="ARBA00022801"/>
    </source>
</evidence>
<dbReference type="RefSeq" id="WP_149769064.1">
    <property type="nucleotide sequence ID" value="NZ_VDFQ02000002.1"/>
</dbReference>
<evidence type="ECO:0000256" key="8">
    <source>
        <dbReference type="HAMAP-Rule" id="MF_00181"/>
    </source>
</evidence>
<feature type="active site" evidence="8">
    <location>
        <position position="354"/>
    </location>
</feature>
<dbReference type="Gene3D" id="3.40.630.10">
    <property type="entry name" value="Zn peptidases"/>
    <property type="match status" value="1"/>
</dbReference>
<keyword evidence="8" id="KW-0464">Manganese</keyword>
<dbReference type="InterPro" id="IPR000819">
    <property type="entry name" value="Peptidase_M17_C"/>
</dbReference>
<dbReference type="HAMAP" id="MF_00181">
    <property type="entry name" value="Cytosol_peptidase_M17"/>
    <property type="match status" value="1"/>
</dbReference>
<evidence type="ECO:0000259" key="9">
    <source>
        <dbReference type="PROSITE" id="PS00631"/>
    </source>
</evidence>
<protein>
    <recommendedName>
        <fullName evidence="8">Probable cytosol aminopeptidase</fullName>
        <ecNumber evidence="8">3.4.11.1</ecNumber>
    </recommendedName>
    <alternativeName>
        <fullName evidence="8">Leucine aminopeptidase</fullName>
        <shortName evidence="8">LAP</shortName>
        <ecNumber evidence="8">3.4.11.10</ecNumber>
    </alternativeName>
    <alternativeName>
        <fullName evidence="8">Leucyl aminopeptidase</fullName>
    </alternativeName>
</protein>
<evidence type="ECO:0000313" key="10">
    <source>
        <dbReference type="EMBL" id="KAA1423544.1"/>
    </source>
</evidence>
<dbReference type="SUPFAM" id="SSF53187">
    <property type="entry name" value="Zn-dependent exopeptidases"/>
    <property type="match status" value="1"/>
</dbReference>
<dbReference type="Gene3D" id="3.40.220.10">
    <property type="entry name" value="Leucine Aminopeptidase, subunit E, domain 1"/>
    <property type="match status" value="1"/>
</dbReference>
<dbReference type="CDD" id="cd00433">
    <property type="entry name" value="Peptidase_M17"/>
    <property type="match status" value="1"/>
</dbReference>
<dbReference type="AlphaFoldDB" id="A0A5Q6RZT5"/>
<dbReference type="GO" id="GO:0030145">
    <property type="term" value="F:manganese ion binding"/>
    <property type="evidence" value="ECO:0007669"/>
    <property type="project" value="UniProtKB-UniRule"/>
</dbReference>
<comment type="cofactor">
    <cofactor evidence="8">
        <name>Mn(2+)</name>
        <dbReference type="ChEBI" id="CHEBI:29035"/>
    </cofactor>
    <text evidence="8">Binds 2 manganese ions per subunit.</text>
</comment>